<keyword evidence="4" id="KW-0378">Hydrolase</keyword>
<dbReference type="GO" id="GO:0006508">
    <property type="term" value="P:proteolysis"/>
    <property type="evidence" value="ECO:0007669"/>
    <property type="project" value="UniProtKB-KW"/>
</dbReference>
<dbReference type="AlphaFoldDB" id="A0A4R7W2X5"/>
<sequence length="395" mass="41006">MGLLGALFAPFDAAAVARPDTGHGHAEDVPAAVLAALARDLDMTEDQARQRLAVQERAVALNTALRGRMGKDHAGSWLDADTGRLTVAATRADQAPRVVAAGADVRVVRHGAAALAAISDDLGGHRGGRGAKAVTAPEGVVGWYTDPAGDRVVVTIRRDAARATLDRLAAYGDAVVVARATAQPTATWQYLHGGDAINGGNCSNGFNVVNPTTSVRYLITAGHCVTAGGTVTGQDGSVIGPVVERWFPGFDDALVRVTNTAQWVQGPWVDTNPSNGAAVTIDGYSDGPVGAAVCKSGVKTRLTCGHITGKDQSVLYDNVNWMYGLTRFDACVEKGDSGGSVYQTGPQNRAEGVVSGATLDAGRCLEKVGLPNVSFYYPIADSLAYYGPRYGVVVS</sequence>
<keyword evidence="3" id="KW-0732">Signal</keyword>
<feature type="domain" description="Peptidase S1A alpha-lytic prodomain" evidence="10">
    <location>
        <begin position="110"/>
        <end position="170"/>
    </location>
</feature>
<dbReference type="CDD" id="cd21112">
    <property type="entry name" value="alphaLP-like"/>
    <property type="match status" value="1"/>
</dbReference>
<dbReference type="InterPro" id="IPR009003">
    <property type="entry name" value="Peptidase_S1_PA"/>
</dbReference>
<dbReference type="InterPro" id="IPR004236">
    <property type="entry name" value="Pept_S1_alpha_lytic"/>
</dbReference>
<evidence type="ECO:0000256" key="9">
    <source>
        <dbReference type="PIRSR" id="PIRSR001134-2"/>
    </source>
</evidence>
<keyword evidence="12" id="KW-1185">Reference proteome</keyword>
<gene>
    <name evidence="11" type="ORF">CLV71_102305</name>
</gene>
<name>A0A4R7W2X5_9PSEU</name>
<evidence type="ECO:0000313" key="12">
    <source>
        <dbReference type="Proteomes" id="UP000294927"/>
    </source>
</evidence>
<dbReference type="PIRSF" id="PIRSF001134">
    <property type="entry name" value="Streptogrisin"/>
    <property type="match status" value="1"/>
</dbReference>
<keyword evidence="5" id="KW-0720">Serine protease</keyword>
<dbReference type="SUPFAM" id="SSF50494">
    <property type="entry name" value="Trypsin-like serine proteases"/>
    <property type="match status" value="1"/>
</dbReference>
<evidence type="ECO:0000259" key="10">
    <source>
        <dbReference type="Pfam" id="PF02983"/>
    </source>
</evidence>
<evidence type="ECO:0000256" key="3">
    <source>
        <dbReference type="ARBA" id="ARBA00022729"/>
    </source>
</evidence>
<evidence type="ECO:0000256" key="5">
    <source>
        <dbReference type="ARBA" id="ARBA00022825"/>
    </source>
</evidence>
<dbReference type="EMBL" id="SOCP01000002">
    <property type="protein sequence ID" value="TDV56239.1"/>
    <property type="molecule type" value="Genomic_DNA"/>
</dbReference>
<comment type="similarity">
    <text evidence="1">Belongs to the peptidase S1 family.</text>
</comment>
<dbReference type="Gene3D" id="2.40.10.10">
    <property type="entry name" value="Trypsin-like serine proteases"/>
    <property type="match status" value="2"/>
</dbReference>
<evidence type="ECO:0000313" key="11">
    <source>
        <dbReference type="EMBL" id="TDV56239.1"/>
    </source>
</evidence>
<feature type="active site" description="Charge relay system" evidence="8">
    <location>
        <position position="223"/>
    </location>
</feature>
<evidence type="ECO:0000256" key="8">
    <source>
        <dbReference type="PIRSR" id="PIRSR001134-1"/>
    </source>
</evidence>
<reference evidence="11 12" key="1">
    <citation type="submission" date="2019-03" db="EMBL/GenBank/DDBJ databases">
        <title>Genomic Encyclopedia of Archaeal and Bacterial Type Strains, Phase II (KMG-II): from individual species to whole genera.</title>
        <authorList>
            <person name="Goeker M."/>
        </authorList>
    </citation>
    <scope>NUCLEOTIDE SEQUENCE [LARGE SCALE GENOMIC DNA]</scope>
    <source>
        <strain evidence="11 12">DSM 45499</strain>
    </source>
</reference>
<accession>A0A4R7W2X5</accession>
<protein>
    <submittedName>
        <fullName evidence="11">Alpha-lytic protease prodomain-containing protein</fullName>
    </submittedName>
</protein>
<dbReference type="Pfam" id="PF02983">
    <property type="entry name" value="Pro_Al_protease"/>
    <property type="match status" value="1"/>
</dbReference>
<feature type="disulfide bond" evidence="9">
    <location>
        <begin position="202"/>
        <end position="224"/>
    </location>
</feature>
<dbReference type="InterPro" id="IPR035070">
    <property type="entry name" value="Streptogrisin_prodomain"/>
</dbReference>
<dbReference type="InterPro" id="IPR043504">
    <property type="entry name" value="Peptidase_S1_PA_chymotrypsin"/>
</dbReference>
<comment type="caution">
    <text evidence="11">The sequence shown here is derived from an EMBL/GenBank/DDBJ whole genome shotgun (WGS) entry which is preliminary data.</text>
</comment>
<organism evidence="11 12">
    <name type="scientific">Actinophytocola oryzae</name>
    <dbReference type="NCBI Taxonomy" id="502181"/>
    <lineage>
        <taxon>Bacteria</taxon>
        <taxon>Bacillati</taxon>
        <taxon>Actinomycetota</taxon>
        <taxon>Actinomycetes</taxon>
        <taxon>Pseudonocardiales</taxon>
        <taxon>Pseudonocardiaceae</taxon>
    </lineage>
</organism>
<evidence type="ECO:0000256" key="6">
    <source>
        <dbReference type="ARBA" id="ARBA00023145"/>
    </source>
</evidence>
<proteinExistence type="inferred from homology"/>
<feature type="active site" description="Charge relay system" evidence="8">
    <location>
        <position position="251"/>
    </location>
</feature>
<dbReference type="PRINTS" id="PR00861">
    <property type="entry name" value="ALYTICPTASE"/>
</dbReference>
<evidence type="ECO:0000256" key="7">
    <source>
        <dbReference type="ARBA" id="ARBA00023157"/>
    </source>
</evidence>
<keyword evidence="7 9" id="KW-1015">Disulfide bond</keyword>
<evidence type="ECO:0000256" key="2">
    <source>
        <dbReference type="ARBA" id="ARBA00022670"/>
    </source>
</evidence>
<dbReference type="InterPro" id="IPR001316">
    <property type="entry name" value="Pept_S1A_streptogrisin"/>
</dbReference>
<feature type="disulfide bond" evidence="9">
    <location>
        <begin position="331"/>
        <end position="364"/>
    </location>
</feature>
<evidence type="ECO:0000256" key="4">
    <source>
        <dbReference type="ARBA" id="ARBA00022801"/>
    </source>
</evidence>
<evidence type="ECO:0000256" key="1">
    <source>
        <dbReference type="ARBA" id="ARBA00007664"/>
    </source>
</evidence>
<dbReference type="GO" id="GO:0004252">
    <property type="term" value="F:serine-type endopeptidase activity"/>
    <property type="evidence" value="ECO:0007669"/>
    <property type="project" value="InterPro"/>
</dbReference>
<keyword evidence="2 11" id="KW-0645">Protease</keyword>
<feature type="active site" description="Charge relay system" evidence="8">
    <location>
        <position position="337"/>
    </location>
</feature>
<dbReference type="GO" id="GO:0005576">
    <property type="term" value="C:extracellular region"/>
    <property type="evidence" value="ECO:0007669"/>
    <property type="project" value="InterPro"/>
</dbReference>
<dbReference type="Proteomes" id="UP000294927">
    <property type="component" value="Unassembled WGS sequence"/>
</dbReference>
<feature type="disulfide bond" evidence="9">
    <location>
        <begin position="294"/>
        <end position="304"/>
    </location>
</feature>
<keyword evidence="6" id="KW-0865">Zymogen</keyword>
<dbReference type="Gene3D" id="3.30.300.50">
    <property type="match status" value="2"/>
</dbReference>